<keyword evidence="10" id="KW-0175">Coiled coil</keyword>
<dbReference type="InterPro" id="IPR000055">
    <property type="entry name" value="Restrct_endonuc_typeI_TRD"/>
</dbReference>
<dbReference type="PRINTS" id="PR00507">
    <property type="entry name" value="N12N6MTFRASE"/>
</dbReference>
<accession>A0A402XL62</accession>
<evidence type="ECO:0000256" key="9">
    <source>
        <dbReference type="ARBA" id="ARBA00047942"/>
    </source>
</evidence>
<keyword evidence="13" id="KW-0378">Hydrolase</keyword>
<feature type="domain" description="DNA methylase adenine-specific" evidence="12">
    <location>
        <begin position="66"/>
        <end position="333"/>
    </location>
</feature>
<comment type="catalytic activity">
    <reaction evidence="9">
        <text>a 2'-deoxyadenosine in DNA + S-adenosyl-L-methionine = an N(6)-methyl-2'-deoxyadenosine in DNA + S-adenosyl-L-homocysteine + H(+)</text>
        <dbReference type="Rhea" id="RHEA:15197"/>
        <dbReference type="Rhea" id="RHEA-COMP:12418"/>
        <dbReference type="Rhea" id="RHEA-COMP:12419"/>
        <dbReference type="ChEBI" id="CHEBI:15378"/>
        <dbReference type="ChEBI" id="CHEBI:57856"/>
        <dbReference type="ChEBI" id="CHEBI:59789"/>
        <dbReference type="ChEBI" id="CHEBI:90615"/>
        <dbReference type="ChEBI" id="CHEBI:90616"/>
        <dbReference type="EC" id="2.1.1.72"/>
    </reaction>
</comment>
<evidence type="ECO:0000256" key="3">
    <source>
        <dbReference type="ARBA" id="ARBA00011900"/>
    </source>
</evidence>
<dbReference type="Gene3D" id="1.10.287.1120">
    <property type="entry name" value="Bipartite methylase S protein"/>
    <property type="match status" value="1"/>
</dbReference>
<dbReference type="InterPro" id="IPR002052">
    <property type="entry name" value="DNA_methylase_N6_adenine_CS"/>
</dbReference>
<dbReference type="GO" id="GO:0003677">
    <property type="term" value="F:DNA binding"/>
    <property type="evidence" value="ECO:0007669"/>
    <property type="project" value="UniProtKB-KW"/>
</dbReference>
<evidence type="ECO:0000313" key="13">
    <source>
        <dbReference type="EMBL" id="MIV66103.1"/>
    </source>
</evidence>
<dbReference type="Pfam" id="PF02384">
    <property type="entry name" value="N6_Mtase"/>
    <property type="match status" value="1"/>
</dbReference>
<dbReference type="CDD" id="cd02440">
    <property type="entry name" value="AdoMet_MTases"/>
    <property type="match status" value="1"/>
</dbReference>
<evidence type="ECO:0000256" key="2">
    <source>
        <dbReference type="ARBA" id="ARBA00010923"/>
    </source>
</evidence>
<evidence type="ECO:0000256" key="4">
    <source>
        <dbReference type="ARBA" id="ARBA00022603"/>
    </source>
</evidence>
<feature type="non-terminal residue" evidence="13">
    <location>
        <position position="1"/>
    </location>
</feature>
<name>A0A402XL62_SALER</name>
<sequence>VYYQQLYQHFIFSKNIKNINHDMHEQIISKIGYIIDNVNNSEIIKYLDHSLSNIYSLKEFYQYSNSYQSLILRMVNESGRSGEYVTPSALVQIMVEMLSPTDGKSIYDPACGTSGLLIESAKYIKRNSKNKNPNYSIIGNDTSSFACLISIVNLLINKESNFEIILKDSLEKNKLNEKHDFVLTNPPFGQNNRLDNIHIDTCYKGPNLDYYFLEHVIDSLKVDGKAAIILPERFLHDLNKECIALKDKLFLRYNLECILSIPSGALLPYTAVKLCILFISNSGPTDKIYFYELNKGEKYSRANTIKKDDFIVFLQLAKKRKITEHSWFIDIRDTTTPYNLLIKDKEKNSYNLFYESLSNIEETISNNEQLLSELSLLREKIASLETTVKMYSHENTFEKIKIGNIAKINSGKLLQKNKLLSKGPIPVYGGNGIIGYNDEAMEYGENIVIGKVGALCGNVRYVQGDIWVTNNSLILKNKSPNKILTPYLAKLLSTLNLRKLAVGTAQQYLTTTQIKDVEVSLPSLTTQHTLNIWLDELDDTLEKYNKVIEKIKKDKQELKESLYKGLLIQ</sequence>
<dbReference type="PANTHER" id="PTHR42933:SF4">
    <property type="entry name" value="TYPE I RESTRICTION ENZYME ECOKI METHYLASE SUBUNIT"/>
    <property type="match status" value="1"/>
</dbReference>
<proteinExistence type="inferred from homology"/>
<dbReference type="Proteomes" id="UP000885414">
    <property type="component" value="Unassembled WGS sequence"/>
</dbReference>
<evidence type="ECO:0000256" key="5">
    <source>
        <dbReference type="ARBA" id="ARBA00022679"/>
    </source>
</evidence>
<dbReference type="InterPro" id="IPR051537">
    <property type="entry name" value="DNA_Adenine_Mtase"/>
</dbReference>
<dbReference type="GO" id="GO:0009307">
    <property type="term" value="P:DNA restriction-modification system"/>
    <property type="evidence" value="ECO:0007669"/>
    <property type="project" value="UniProtKB-KW"/>
</dbReference>
<comment type="similarity">
    <text evidence="2">Belongs to the type-I restriction system S methylase family.</text>
</comment>
<keyword evidence="5" id="KW-0808">Transferase</keyword>
<dbReference type="InterPro" id="IPR029063">
    <property type="entry name" value="SAM-dependent_MTases_sf"/>
</dbReference>
<dbReference type="PROSITE" id="PS00092">
    <property type="entry name" value="N6_MTASE"/>
    <property type="match status" value="1"/>
</dbReference>
<dbReference type="EMBL" id="RSUZ01000045">
    <property type="protein sequence ID" value="MIV66103.1"/>
    <property type="molecule type" value="Genomic_DNA"/>
</dbReference>
<evidence type="ECO:0000259" key="12">
    <source>
        <dbReference type="Pfam" id="PF02384"/>
    </source>
</evidence>
<keyword evidence="13" id="KW-0540">Nuclease</keyword>
<evidence type="ECO:0000259" key="11">
    <source>
        <dbReference type="Pfam" id="PF01420"/>
    </source>
</evidence>
<dbReference type="AlphaFoldDB" id="A0A402XL62"/>
<evidence type="ECO:0000256" key="8">
    <source>
        <dbReference type="ARBA" id="ARBA00023125"/>
    </source>
</evidence>
<dbReference type="CDD" id="cd17266">
    <property type="entry name" value="RMtype1_S_Sau1132ORF3780P-TRD2-CR2_like"/>
    <property type="match status" value="1"/>
</dbReference>
<dbReference type="EC" id="2.1.1.72" evidence="3"/>
<dbReference type="SUPFAM" id="SSF116734">
    <property type="entry name" value="DNA methylase specificity domain"/>
    <property type="match status" value="1"/>
</dbReference>
<dbReference type="GO" id="GO:0008170">
    <property type="term" value="F:N-methyltransferase activity"/>
    <property type="evidence" value="ECO:0007669"/>
    <property type="project" value="InterPro"/>
</dbReference>
<dbReference type="Gene3D" id="3.90.220.20">
    <property type="entry name" value="DNA methylase specificity domains"/>
    <property type="match status" value="1"/>
</dbReference>
<keyword evidence="8" id="KW-0238">DNA-binding</keyword>
<organism evidence="13">
    <name type="scientific">Salmonella enterica</name>
    <name type="common">Salmonella choleraesuis</name>
    <dbReference type="NCBI Taxonomy" id="28901"/>
    <lineage>
        <taxon>Bacteria</taxon>
        <taxon>Pseudomonadati</taxon>
        <taxon>Pseudomonadota</taxon>
        <taxon>Gammaproteobacteria</taxon>
        <taxon>Enterobacterales</taxon>
        <taxon>Enterobacteriaceae</taxon>
        <taxon>Salmonella</taxon>
    </lineage>
</organism>
<keyword evidence="7" id="KW-0680">Restriction system</keyword>
<keyword evidence="13" id="KW-0255">Endonuclease</keyword>
<dbReference type="GO" id="GO:0004519">
    <property type="term" value="F:endonuclease activity"/>
    <property type="evidence" value="ECO:0007669"/>
    <property type="project" value="UniProtKB-KW"/>
</dbReference>
<evidence type="ECO:0000256" key="10">
    <source>
        <dbReference type="SAM" id="Coils"/>
    </source>
</evidence>
<reference evidence="13" key="1">
    <citation type="submission" date="2018-07" db="EMBL/GenBank/DDBJ databases">
        <authorList>
            <consortium name="GenomeTrakr network: Whole genome sequencing for foodborne pathogen traceback"/>
        </authorList>
    </citation>
    <scope>NUCLEOTIDE SEQUENCE [LARGE SCALE GENOMIC DNA]</scope>
    <source>
        <strain evidence="13">FDA00010322</strain>
    </source>
</reference>
<feature type="coiled-coil region" evidence="10">
    <location>
        <begin position="534"/>
        <end position="561"/>
    </location>
</feature>
<dbReference type="Gene3D" id="3.40.50.150">
    <property type="entry name" value="Vaccinia Virus protein VP39"/>
    <property type="match status" value="1"/>
</dbReference>
<feature type="domain" description="Type I restriction modification DNA specificity" evidence="11">
    <location>
        <begin position="396"/>
        <end position="552"/>
    </location>
</feature>
<dbReference type="Pfam" id="PF01420">
    <property type="entry name" value="Methylase_S"/>
    <property type="match status" value="1"/>
</dbReference>
<protein>
    <recommendedName>
        <fullName evidence="3">site-specific DNA-methyltransferase (adenine-specific)</fullName>
        <ecNumber evidence="3">2.1.1.72</ecNumber>
    </recommendedName>
</protein>
<feature type="coiled-coil region" evidence="10">
    <location>
        <begin position="360"/>
        <end position="394"/>
    </location>
</feature>
<dbReference type="SUPFAM" id="SSF53335">
    <property type="entry name" value="S-adenosyl-L-methionine-dependent methyltransferases"/>
    <property type="match status" value="1"/>
</dbReference>
<evidence type="ECO:0000256" key="7">
    <source>
        <dbReference type="ARBA" id="ARBA00022747"/>
    </source>
</evidence>
<dbReference type="GO" id="GO:0009007">
    <property type="term" value="F:site-specific DNA-methyltransferase (adenine-specific) activity"/>
    <property type="evidence" value="ECO:0007669"/>
    <property type="project" value="UniProtKB-EC"/>
</dbReference>
<dbReference type="InterPro" id="IPR003356">
    <property type="entry name" value="DNA_methylase_A-5"/>
</dbReference>
<dbReference type="GO" id="GO:0032259">
    <property type="term" value="P:methylation"/>
    <property type="evidence" value="ECO:0007669"/>
    <property type="project" value="UniProtKB-KW"/>
</dbReference>
<evidence type="ECO:0000256" key="6">
    <source>
        <dbReference type="ARBA" id="ARBA00022691"/>
    </source>
</evidence>
<gene>
    <name evidence="13" type="ORF">BA086_24385</name>
</gene>
<keyword evidence="6" id="KW-0949">S-adenosyl-L-methionine</keyword>
<dbReference type="PANTHER" id="PTHR42933">
    <property type="entry name" value="SLR6095 PROTEIN"/>
    <property type="match status" value="1"/>
</dbReference>
<dbReference type="InterPro" id="IPR044946">
    <property type="entry name" value="Restrct_endonuc_typeI_TRD_sf"/>
</dbReference>
<evidence type="ECO:0000256" key="1">
    <source>
        <dbReference type="ARBA" id="ARBA00006594"/>
    </source>
</evidence>
<comment type="caution">
    <text evidence="13">The sequence shown here is derived from an EMBL/GenBank/DDBJ whole genome shotgun (WGS) entry which is preliminary data.</text>
</comment>
<keyword evidence="4" id="KW-0489">Methyltransferase</keyword>
<comment type="similarity">
    <text evidence="1">Belongs to the N(4)/N(6)-methyltransferase family.</text>
</comment>